<evidence type="ECO:0000313" key="3">
    <source>
        <dbReference type="Proteomes" id="UP000030663"/>
    </source>
</evidence>
<proteinExistence type="predicted"/>
<keyword evidence="3" id="KW-1185">Reference proteome</keyword>
<gene>
    <name evidence="2" type="ORF">FOQG_04187</name>
</gene>
<dbReference type="Proteomes" id="UP000030663">
    <property type="component" value="Unassembled WGS sequence"/>
</dbReference>
<feature type="compositionally biased region" description="Basic and acidic residues" evidence="1">
    <location>
        <begin position="74"/>
        <end position="87"/>
    </location>
</feature>
<organism evidence="2 3">
    <name type="scientific">Fusarium oxysporum f. sp. raphani 54005</name>
    <dbReference type="NCBI Taxonomy" id="1089458"/>
    <lineage>
        <taxon>Eukaryota</taxon>
        <taxon>Fungi</taxon>
        <taxon>Dikarya</taxon>
        <taxon>Ascomycota</taxon>
        <taxon>Pezizomycotina</taxon>
        <taxon>Sordariomycetes</taxon>
        <taxon>Hypocreomycetidae</taxon>
        <taxon>Hypocreales</taxon>
        <taxon>Nectriaceae</taxon>
        <taxon>Fusarium</taxon>
        <taxon>Fusarium oxysporum species complex</taxon>
    </lineage>
</organism>
<protein>
    <submittedName>
        <fullName evidence="2">Uncharacterized protein</fullName>
    </submittedName>
</protein>
<dbReference type="OrthoDB" id="4754366at2759"/>
<dbReference type="HOGENOM" id="CLU_1283319_0_0_1"/>
<evidence type="ECO:0000313" key="2">
    <source>
        <dbReference type="EMBL" id="EXK95637.1"/>
    </source>
</evidence>
<accession>X0DMR0</accession>
<evidence type="ECO:0000256" key="1">
    <source>
        <dbReference type="SAM" id="MobiDB-lite"/>
    </source>
</evidence>
<feature type="region of interest" description="Disordered" evidence="1">
    <location>
        <begin position="68"/>
        <end position="148"/>
    </location>
</feature>
<dbReference type="EMBL" id="JH658366">
    <property type="protein sequence ID" value="EXK95637.1"/>
    <property type="molecule type" value="Genomic_DNA"/>
</dbReference>
<name>X0DMR0_FUSOX</name>
<dbReference type="AlphaFoldDB" id="X0DMR0"/>
<feature type="compositionally biased region" description="Polar residues" evidence="1">
    <location>
        <begin position="126"/>
        <end position="141"/>
    </location>
</feature>
<sequence length="215" mass="23835">MFKQIQPAAQVDSMIPSPELPIRKAFTAFPRPPSQQMPVMAPGLDPGQGKLSRAAFCPRNSVLIDHPFNPPKTYRYERTTRQARGHEPSTISTPSKRTHVDEDDDDPSDEALAHAKHLFHRRRPVSESTTADNVERITQPTPEGWSAEDETVVSGSWDGSSAKIYSAKINQGQHAAFLALFKTSIRVLGLAPITMISPIHCLRYQPVSRDNSGLE</sequence>
<reference evidence="2 3" key="1">
    <citation type="submission" date="2011-11" db="EMBL/GenBank/DDBJ databases">
        <title>The Genome Sequence of Fusarium oxysporum PHW815.</title>
        <authorList>
            <consortium name="The Broad Institute Genome Sequencing Platform"/>
            <person name="Ma L.-J."/>
            <person name="Gale L.R."/>
            <person name="Schwartz D.C."/>
            <person name="Zhou S."/>
            <person name="Corby-Kistler H."/>
            <person name="Young S.K."/>
            <person name="Zeng Q."/>
            <person name="Gargeya S."/>
            <person name="Fitzgerald M."/>
            <person name="Haas B."/>
            <person name="Abouelleil A."/>
            <person name="Alvarado L."/>
            <person name="Arachchi H.M."/>
            <person name="Berlin A."/>
            <person name="Brown A."/>
            <person name="Chapman S.B."/>
            <person name="Chen Z."/>
            <person name="Dunbar C."/>
            <person name="Freedman E."/>
            <person name="Gearin G."/>
            <person name="Goldberg J."/>
            <person name="Griggs A."/>
            <person name="Gujja S."/>
            <person name="Heiman D."/>
            <person name="Howarth C."/>
            <person name="Larson L."/>
            <person name="Lui A."/>
            <person name="MacDonald P.J.P."/>
            <person name="Montmayeur A."/>
            <person name="Murphy C."/>
            <person name="Neiman D."/>
            <person name="Pearson M."/>
            <person name="Priest M."/>
            <person name="Roberts A."/>
            <person name="Saif S."/>
            <person name="Shea T."/>
            <person name="Shenoy N."/>
            <person name="Sisk P."/>
            <person name="Stolte C."/>
            <person name="Sykes S."/>
            <person name="Wortman J."/>
            <person name="Nusbaum C."/>
            <person name="Birren B."/>
        </authorList>
    </citation>
    <scope>NUCLEOTIDE SEQUENCE [LARGE SCALE GENOMIC DNA]</scope>
    <source>
        <strain evidence="2 3">54005</strain>
    </source>
</reference>
<feature type="compositionally biased region" description="Basic residues" evidence="1">
    <location>
        <begin position="114"/>
        <end position="123"/>
    </location>
</feature>